<protein>
    <recommendedName>
        <fullName evidence="3">YecA family protein</fullName>
    </recommendedName>
</protein>
<dbReference type="InterPro" id="IPR036255">
    <property type="entry name" value="YgfB-like_sf"/>
</dbReference>
<evidence type="ECO:0008006" key="3">
    <source>
        <dbReference type="Google" id="ProtNLM"/>
    </source>
</evidence>
<dbReference type="AlphaFoldDB" id="A0A4R3IAT5"/>
<evidence type="ECO:0000313" key="1">
    <source>
        <dbReference type="EMBL" id="TCS42637.1"/>
    </source>
</evidence>
<accession>A0A4R3IAT5</accession>
<dbReference type="Pfam" id="PF03695">
    <property type="entry name" value="UPF0149"/>
    <property type="match status" value="1"/>
</dbReference>
<proteinExistence type="predicted"/>
<dbReference type="Proteomes" id="UP000295793">
    <property type="component" value="Unassembled WGS sequence"/>
</dbReference>
<reference evidence="1 2" key="1">
    <citation type="submission" date="2019-03" db="EMBL/GenBank/DDBJ databases">
        <title>Genomic Encyclopedia of Archaeal and Bacterial Type Strains, Phase II (KMG-II): from individual species to whole genera.</title>
        <authorList>
            <person name="Goeker M."/>
        </authorList>
    </citation>
    <scope>NUCLEOTIDE SEQUENCE [LARGE SCALE GENOMIC DNA]</scope>
    <source>
        <strain evidence="1 2">DSM 15388</strain>
    </source>
</reference>
<evidence type="ECO:0000313" key="2">
    <source>
        <dbReference type="Proteomes" id="UP000295793"/>
    </source>
</evidence>
<dbReference type="Gene3D" id="1.20.120.740">
    <property type="entry name" value="YgfB uncharacterised protein family UPF0149, PF03695"/>
    <property type="match status" value="1"/>
</dbReference>
<comment type="caution">
    <text evidence="1">The sequence shown here is derived from an EMBL/GenBank/DDBJ whole genome shotgun (WGS) entry which is preliminary data.</text>
</comment>
<keyword evidence="2" id="KW-1185">Reference proteome</keyword>
<name>A0A4R3IAT5_9GAMM</name>
<dbReference type="EMBL" id="SLZR01000003">
    <property type="protein sequence ID" value="TCS42637.1"/>
    <property type="molecule type" value="Genomic_DNA"/>
</dbReference>
<organism evidence="1 2">
    <name type="scientific">Reinekea marinisedimentorum</name>
    <dbReference type="NCBI Taxonomy" id="230495"/>
    <lineage>
        <taxon>Bacteria</taxon>
        <taxon>Pseudomonadati</taxon>
        <taxon>Pseudomonadota</taxon>
        <taxon>Gammaproteobacteria</taxon>
        <taxon>Oceanospirillales</taxon>
        <taxon>Saccharospirillaceae</taxon>
        <taxon>Reinekea</taxon>
    </lineage>
</organism>
<dbReference type="InterPro" id="IPR011978">
    <property type="entry name" value="YgfB-like"/>
</dbReference>
<dbReference type="OrthoDB" id="7008537at2"/>
<gene>
    <name evidence="1" type="ORF">BCF53_103305</name>
</gene>
<dbReference type="RefSeq" id="WP_132700549.1">
    <property type="nucleotide sequence ID" value="NZ_SLZR01000003.1"/>
</dbReference>
<dbReference type="SUPFAM" id="SSF101327">
    <property type="entry name" value="YgfB-like"/>
    <property type="match status" value="1"/>
</dbReference>
<sequence>MTTFDIDEMADWLEAEERSEDCFDIHGLHGYLTALYLCGEPLSDEWLNSAIGQPLTDLPEDEATAFANGCVALSKQIGDELYSDDTTSLTFEPTLEWKDSDMEAWCQGFMEVVFELPDAWEHPNEEQLSLLLLPIETASGYFEDEPDFKKLYQQPKLLKQMFNDIPEVLTDIYLLFNAPAK</sequence>
<dbReference type="NCBIfam" id="TIGR02292">
    <property type="entry name" value="ygfB_yecA"/>
    <property type="match status" value="1"/>
</dbReference>